<name>E9GLW5_DAPPU</name>
<accession>E9GLW5</accession>
<dbReference type="PANTHER" id="PTHR33099">
    <property type="entry name" value="FE2OG DIOXYGENASE DOMAIN-CONTAINING PROTEIN"/>
    <property type="match status" value="1"/>
</dbReference>
<dbReference type="HOGENOM" id="CLU_115099_0_0_1"/>
<evidence type="ECO:0000313" key="1">
    <source>
        <dbReference type="EMBL" id="EFX79584.1"/>
    </source>
</evidence>
<dbReference type="InParanoid" id="E9GLW5"/>
<dbReference type="OrthoDB" id="1884872at2759"/>
<sequence length="207" mass="23420">MGDHENKNMQIVSTNLCAVNSKNDGFIQREHLPEVLDFENQRKLIDFAWGSEMISDNTSLKSFKIKEHQESFPIPVSKQNIGILKEISECRLSSRHTWEIDASKICDSTFEDINLSSLVVHNLQLPEEMKVTAKCTKLVLYEGEKCFIPNLSSCWIEGKFGTATLQLPVEGGHEGGSLNVQYGGRKKRLESHKTVSILLSRFYKVTS</sequence>
<organism evidence="1 2">
    <name type="scientific">Daphnia pulex</name>
    <name type="common">Water flea</name>
    <dbReference type="NCBI Taxonomy" id="6669"/>
    <lineage>
        <taxon>Eukaryota</taxon>
        <taxon>Metazoa</taxon>
        <taxon>Ecdysozoa</taxon>
        <taxon>Arthropoda</taxon>
        <taxon>Crustacea</taxon>
        <taxon>Branchiopoda</taxon>
        <taxon>Diplostraca</taxon>
        <taxon>Cladocera</taxon>
        <taxon>Anomopoda</taxon>
        <taxon>Daphniidae</taxon>
        <taxon>Daphnia</taxon>
    </lineage>
</organism>
<reference evidence="1 2" key="1">
    <citation type="journal article" date="2011" name="Science">
        <title>The ecoresponsive genome of Daphnia pulex.</title>
        <authorList>
            <person name="Colbourne J.K."/>
            <person name="Pfrender M.E."/>
            <person name="Gilbert D."/>
            <person name="Thomas W.K."/>
            <person name="Tucker A."/>
            <person name="Oakley T.H."/>
            <person name="Tokishita S."/>
            <person name="Aerts A."/>
            <person name="Arnold G.J."/>
            <person name="Basu M.K."/>
            <person name="Bauer D.J."/>
            <person name="Caceres C.E."/>
            <person name="Carmel L."/>
            <person name="Casola C."/>
            <person name="Choi J.H."/>
            <person name="Detter J.C."/>
            <person name="Dong Q."/>
            <person name="Dusheyko S."/>
            <person name="Eads B.D."/>
            <person name="Frohlich T."/>
            <person name="Geiler-Samerotte K.A."/>
            <person name="Gerlach D."/>
            <person name="Hatcher P."/>
            <person name="Jogdeo S."/>
            <person name="Krijgsveld J."/>
            <person name="Kriventseva E.V."/>
            <person name="Kultz D."/>
            <person name="Laforsch C."/>
            <person name="Lindquist E."/>
            <person name="Lopez J."/>
            <person name="Manak J.R."/>
            <person name="Muller J."/>
            <person name="Pangilinan J."/>
            <person name="Patwardhan R.P."/>
            <person name="Pitluck S."/>
            <person name="Pritham E.J."/>
            <person name="Rechtsteiner A."/>
            <person name="Rho M."/>
            <person name="Rogozin I.B."/>
            <person name="Sakarya O."/>
            <person name="Salamov A."/>
            <person name="Schaack S."/>
            <person name="Shapiro H."/>
            <person name="Shiga Y."/>
            <person name="Skalitzky C."/>
            <person name="Smith Z."/>
            <person name="Souvorov A."/>
            <person name="Sung W."/>
            <person name="Tang Z."/>
            <person name="Tsuchiya D."/>
            <person name="Tu H."/>
            <person name="Vos H."/>
            <person name="Wang M."/>
            <person name="Wolf Y.I."/>
            <person name="Yamagata H."/>
            <person name="Yamada T."/>
            <person name="Ye Y."/>
            <person name="Shaw J.R."/>
            <person name="Andrews J."/>
            <person name="Crease T.J."/>
            <person name="Tang H."/>
            <person name="Lucas S.M."/>
            <person name="Robertson H.M."/>
            <person name="Bork P."/>
            <person name="Koonin E.V."/>
            <person name="Zdobnov E.M."/>
            <person name="Grigoriev I.V."/>
            <person name="Lynch M."/>
            <person name="Boore J.L."/>
        </authorList>
    </citation>
    <scope>NUCLEOTIDE SEQUENCE [LARGE SCALE GENOMIC DNA]</scope>
</reference>
<keyword evidence="2" id="KW-1185">Reference proteome</keyword>
<dbReference type="KEGG" id="dpx:DAPPUDRAFT_104315"/>
<evidence type="ECO:0000313" key="2">
    <source>
        <dbReference type="Proteomes" id="UP000000305"/>
    </source>
</evidence>
<protein>
    <submittedName>
        <fullName evidence="1">Uncharacterized protein</fullName>
    </submittedName>
</protein>
<dbReference type="EMBL" id="GL732551">
    <property type="protein sequence ID" value="EFX79584.1"/>
    <property type="molecule type" value="Genomic_DNA"/>
</dbReference>
<dbReference type="PANTHER" id="PTHR33099:SF7">
    <property type="entry name" value="MYND-TYPE DOMAIN-CONTAINING PROTEIN"/>
    <property type="match status" value="1"/>
</dbReference>
<dbReference type="Proteomes" id="UP000000305">
    <property type="component" value="Unassembled WGS sequence"/>
</dbReference>
<dbReference type="AlphaFoldDB" id="E9GLW5"/>
<gene>
    <name evidence="1" type="ORF">DAPPUDRAFT_104315</name>
</gene>
<proteinExistence type="predicted"/>